<proteinExistence type="predicted"/>
<evidence type="ECO:0000256" key="1">
    <source>
        <dbReference type="SAM" id="MobiDB-lite"/>
    </source>
</evidence>
<evidence type="ECO:0000313" key="3">
    <source>
        <dbReference type="Proteomes" id="UP000298138"/>
    </source>
</evidence>
<evidence type="ECO:0000313" key="2">
    <source>
        <dbReference type="EMBL" id="TGZ78320.1"/>
    </source>
</evidence>
<dbReference type="EMBL" id="ML220142">
    <property type="protein sequence ID" value="TGZ78320.1"/>
    <property type="molecule type" value="Genomic_DNA"/>
</dbReference>
<feature type="region of interest" description="Disordered" evidence="1">
    <location>
        <begin position="12"/>
        <end position="37"/>
    </location>
</feature>
<dbReference type="Proteomes" id="UP000298138">
    <property type="component" value="Unassembled WGS sequence"/>
</dbReference>
<reference evidence="2 3" key="1">
    <citation type="submission" date="2019-04" db="EMBL/GenBank/DDBJ databases">
        <title>Comparative genomics and transcriptomics to analyze fruiting body development in filamentous ascomycetes.</title>
        <authorList>
            <consortium name="DOE Joint Genome Institute"/>
            <person name="Lutkenhaus R."/>
            <person name="Traeger S."/>
            <person name="Breuer J."/>
            <person name="Kuo A."/>
            <person name="Lipzen A."/>
            <person name="Pangilinan J."/>
            <person name="Dilworth D."/>
            <person name="Sandor L."/>
            <person name="Poggeler S."/>
            <person name="Barry K."/>
            <person name="Grigoriev I.V."/>
            <person name="Nowrousian M."/>
        </authorList>
    </citation>
    <scope>NUCLEOTIDE SEQUENCE [LARGE SCALE GENOMIC DNA]</scope>
    <source>
        <strain evidence="2 3">CBS 389.68</strain>
    </source>
</reference>
<sequence>MSHLSPLLVAETSHDDFQPRPQPSTTPPPDNTPRPPRPCMPQLIIDTSLRIQCCNSVCKRISKKLYHHGLTDTDTLIYTDTLIFHSSVDTPWTCACLHRFCRGCQMEMKNKWWICHGCEMVNFPLWSWPGGEFCRTEGCEYPLDAACVWVWRDADAEMLAEMAEDNLVPVVEGKREFCYWCFRGY</sequence>
<dbReference type="AlphaFoldDB" id="A0A4S2MMK8"/>
<dbReference type="InParanoid" id="A0A4S2MMK8"/>
<name>A0A4S2MMK8_9PEZI</name>
<feature type="compositionally biased region" description="Pro residues" evidence="1">
    <location>
        <begin position="20"/>
        <end position="37"/>
    </location>
</feature>
<keyword evidence="3" id="KW-1185">Reference proteome</keyword>
<accession>A0A4S2MMK8</accession>
<organism evidence="2 3">
    <name type="scientific">Ascodesmis nigricans</name>
    <dbReference type="NCBI Taxonomy" id="341454"/>
    <lineage>
        <taxon>Eukaryota</taxon>
        <taxon>Fungi</taxon>
        <taxon>Dikarya</taxon>
        <taxon>Ascomycota</taxon>
        <taxon>Pezizomycotina</taxon>
        <taxon>Pezizomycetes</taxon>
        <taxon>Pezizales</taxon>
        <taxon>Ascodesmidaceae</taxon>
        <taxon>Ascodesmis</taxon>
    </lineage>
</organism>
<protein>
    <submittedName>
        <fullName evidence="2">Uncharacterized protein</fullName>
    </submittedName>
</protein>
<gene>
    <name evidence="2" type="ORF">EX30DRAFT_397823</name>
</gene>